<feature type="region of interest" description="Disordered" evidence="1">
    <location>
        <begin position="386"/>
        <end position="406"/>
    </location>
</feature>
<feature type="transmembrane region" description="Helical" evidence="2">
    <location>
        <begin position="187"/>
        <end position="210"/>
    </location>
</feature>
<evidence type="ECO:0000256" key="1">
    <source>
        <dbReference type="SAM" id="MobiDB-lite"/>
    </source>
</evidence>
<feature type="transmembrane region" description="Helical" evidence="2">
    <location>
        <begin position="71"/>
        <end position="96"/>
    </location>
</feature>
<feature type="transmembrane region" description="Helical" evidence="2">
    <location>
        <begin position="321"/>
        <end position="339"/>
    </location>
</feature>
<keyword evidence="4" id="KW-1185">Reference proteome</keyword>
<organism evidence="3 4">
    <name type="scientific">Terriglobus saanensis (strain ATCC BAA-1853 / DSM 23119 / SP1PR4)</name>
    <dbReference type="NCBI Taxonomy" id="401053"/>
    <lineage>
        <taxon>Bacteria</taxon>
        <taxon>Pseudomonadati</taxon>
        <taxon>Acidobacteriota</taxon>
        <taxon>Terriglobia</taxon>
        <taxon>Terriglobales</taxon>
        <taxon>Acidobacteriaceae</taxon>
        <taxon>Terriglobus</taxon>
    </lineage>
</organism>
<feature type="transmembrane region" description="Helical" evidence="2">
    <location>
        <begin position="283"/>
        <end position="301"/>
    </location>
</feature>
<feature type="transmembrane region" description="Helical" evidence="2">
    <location>
        <begin position="155"/>
        <end position="175"/>
    </location>
</feature>
<reference evidence="3 4" key="1">
    <citation type="journal article" date="2012" name="Stand. Genomic Sci.">
        <title>Complete genome sequence of Terriglobus saanensis type strain SP1PR4(T), an Acidobacteria from tundra soil.</title>
        <authorList>
            <person name="Rawat S.R."/>
            <person name="Mannisto M.K."/>
            <person name="Starovoytov V."/>
            <person name="Goodwin L."/>
            <person name="Nolan M."/>
            <person name="Hauser L."/>
            <person name="Land M."/>
            <person name="Davenport K.W."/>
            <person name="Woyke T."/>
            <person name="Haggblom M.M."/>
        </authorList>
    </citation>
    <scope>NUCLEOTIDE SEQUENCE</scope>
    <source>
        <strain evidence="4">ATCC BAA-1853 / DSM 23119 / SP1PR4</strain>
    </source>
</reference>
<feature type="transmembrane region" description="Helical" evidence="2">
    <location>
        <begin position="40"/>
        <end position="59"/>
    </location>
</feature>
<dbReference type="EMBL" id="CP002467">
    <property type="protein sequence ID" value="ADV81153.1"/>
    <property type="molecule type" value="Genomic_DNA"/>
</dbReference>
<protein>
    <recommendedName>
        <fullName evidence="5">Glycosyltransferase RgtA/B/C/D-like domain-containing protein</fullName>
    </recommendedName>
</protein>
<dbReference type="AlphaFoldDB" id="E8V1F8"/>
<name>E8V1F8_TERSS</name>
<dbReference type="eggNOG" id="ENOG5033BUJ">
    <property type="taxonomic scope" value="Bacteria"/>
</dbReference>
<evidence type="ECO:0000313" key="4">
    <source>
        <dbReference type="Proteomes" id="UP000006844"/>
    </source>
</evidence>
<evidence type="ECO:0000256" key="2">
    <source>
        <dbReference type="SAM" id="Phobius"/>
    </source>
</evidence>
<dbReference type="HOGENOM" id="CLU_677805_0_0_0"/>
<evidence type="ECO:0000313" key="3">
    <source>
        <dbReference type="EMBL" id="ADV81153.1"/>
    </source>
</evidence>
<evidence type="ECO:0008006" key="5">
    <source>
        <dbReference type="Google" id="ProtNLM"/>
    </source>
</evidence>
<dbReference type="Proteomes" id="UP000006844">
    <property type="component" value="Chromosome"/>
</dbReference>
<sequence>MGLWFALLLLFAGAFLRCPPILIHGRVWAEESSVFLIHSWNVPFFTVLLAPQFGYFSIWDNFFAAVAVHGVPLTMVALLFTWSAVLLLLVTGYFIYQAEFLVTRAAKTAGVLALLLTPPCIEPWLNLINSEFYFGIFAAVILLSNASRLRIPRNLGLAVAVLSGPLTTLLAPFFVLRSLVRRRRDEMVQAVVVCVGALLQVGTALTTTTANRIVHFNPLTIGPVLFNKQFVFLFLNRLVAKVIYLVLLNRFHFSTATLLATWFAVIVGVGGLLYLLRRQRTAQLLLLTALWLALLESSLALDGGLNHVGPGGGERYAFTPNVLIELAIVAAAFAITATWRRTTARVLLALAFFSGAVDYLLLPLRTKSAYQGEPWRQQVLRWERDPATPLKPSPTGWPAFHLPSKK</sequence>
<keyword evidence="2" id="KW-1133">Transmembrane helix</keyword>
<feature type="transmembrane region" description="Helical" evidence="2">
    <location>
        <begin position="253"/>
        <end position="276"/>
    </location>
</feature>
<dbReference type="KEGG" id="tsa:AciPR4_0316"/>
<gene>
    <name evidence="3" type="ordered locus">AciPR4_0316</name>
</gene>
<accession>E8V1F8</accession>
<feature type="transmembrane region" description="Helical" evidence="2">
    <location>
        <begin position="346"/>
        <end position="364"/>
    </location>
</feature>
<proteinExistence type="predicted"/>
<keyword evidence="2" id="KW-0472">Membrane</keyword>
<feature type="transmembrane region" description="Helical" evidence="2">
    <location>
        <begin position="124"/>
        <end position="143"/>
    </location>
</feature>
<keyword evidence="2" id="KW-0812">Transmembrane</keyword>